<feature type="signal peptide" evidence="2">
    <location>
        <begin position="1"/>
        <end position="25"/>
    </location>
</feature>
<dbReference type="Proteomes" id="UP001500902">
    <property type="component" value="Unassembled WGS sequence"/>
</dbReference>
<dbReference type="EMBL" id="BAAAZP010000107">
    <property type="protein sequence ID" value="GAA3688187.1"/>
    <property type="molecule type" value="Genomic_DNA"/>
</dbReference>
<reference evidence="4" key="1">
    <citation type="journal article" date="2019" name="Int. J. Syst. Evol. Microbiol.">
        <title>The Global Catalogue of Microorganisms (GCM) 10K type strain sequencing project: providing services to taxonomists for standard genome sequencing and annotation.</title>
        <authorList>
            <consortium name="The Broad Institute Genomics Platform"/>
            <consortium name="The Broad Institute Genome Sequencing Center for Infectious Disease"/>
            <person name="Wu L."/>
            <person name="Ma J."/>
        </authorList>
    </citation>
    <scope>NUCLEOTIDE SEQUENCE [LARGE SCALE GENOMIC DNA]</scope>
    <source>
        <strain evidence="4">JCM 16904</strain>
    </source>
</reference>
<accession>A0ABP7CGE4</accession>
<feature type="compositionally biased region" description="Polar residues" evidence="1">
    <location>
        <begin position="37"/>
        <end position="52"/>
    </location>
</feature>
<gene>
    <name evidence="3" type="ORF">GCM10022224_061900</name>
</gene>
<evidence type="ECO:0000313" key="3">
    <source>
        <dbReference type="EMBL" id="GAA3688187.1"/>
    </source>
</evidence>
<keyword evidence="4" id="KW-1185">Reference proteome</keyword>
<keyword evidence="2" id="KW-0732">Signal</keyword>
<dbReference type="RefSeq" id="WP_344886196.1">
    <property type="nucleotide sequence ID" value="NZ_BAAAZP010000107.1"/>
</dbReference>
<sequence length="200" mass="21499">MKVWQYVIALAMAGLAAGCATGAPAQPQPKAEARTQAPATNDTPAPQVTESTPPGDIPDDTMFVIYRHPGQPYRVEVPEGWARTDLATGAGFTDKLNGIRIETKPATVPPTEASVRNQVQSDDIRTVNTVTRQGGKAVRIVYRADSSPDAVTGKVVKDEIERYIFHRSGLDAILTLSGPVGADNVDAWRTVSDSFRWTAP</sequence>
<comment type="caution">
    <text evidence="3">The sequence shown here is derived from an EMBL/GenBank/DDBJ whole genome shotgun (WGS) entry which is preliminary data.</text>
</comment>
<keyword evidence="3" id="KW-0449">Lipoprotein</keyword>
<dbReference type="PROSITE" id="PS51257">
    <property type="entry name" value="PROKAR_LIPOPROTEIN"/>
    <property type="match status" value="1"/>
</dbReference>
<proteinExistence type="predicted"/>
<protein>
    <submittedName>
        <fullName evidence="3">Lipoprotein</fullName>
    </submittedName>
</protein>
<feature type="region of interest" description="Disordered" evidence="1">
    <location>
        <begin position="21"/>
        <end position="59"/>
    </location>
</feature>
<feature type="chain" id="PRO_5045355063" evidence="2">
    <location>
        <begin position="26"/>
        <end position="200"/>
    </location>
</feature>
<evidence type="ECO:0000313" key="4">
    <source>
        <dbReference type="Proteomes" id="UP001500902"/>
    </source>
</evidence>
<evidence type="ECO:0000256" key="2">
    <source>
        <dbReference type="SAM" id="SignalP"/>
    </source>
</evidence>
<organism evidence="3 4">
    <name type="scientific">Nonomuraea antimicrobica</name>
    <dbReference type="NCBI Taxonomy" id="561173"/>
    <lineage>
        <taxon>Bacteria</taxon>
        <taxon>Bacillati</taxon>
        <taxon>Actinomycetota</taxon>
        <taxon>Actinomycetes</taxon>
        <taxon>Streptosporangiales</taxon>
        <taxon>Streptosporangiaceae</taxon>
        <taxon>Nonomuraea</taxon>
    </lineage>
</organism>
<name>A0ABP7CGE4_9ACTN</name>
<evidence type="ECO:0000256" key="1">
    <source>
        <dbReference type="SAM" id="MobiDB-lite"/>
    </source>
</evidence>